<dbReference type="RefSeq" id="XP_018063986.1">
    <property type="nucleotide sequence ID" value="XM_018206396.1"/>
</dbReference>
<dbReference type="AlphaFoldDB" id="A0A132BB67"/>
<protein>
    <submittedName>
        <fullName evidence="1">Uncharacterized protein</fullName>
    </submittedName>
</protein>
<dbReference type="SUPFAM" id="SSF53067">
    <property type="entry name" value="Actin-like ATPase domain"/>
    <property type="match status" value="1"/>
</dbReference>
<dbReference type="Gene3D" id="3.30.420.40">
    <property type="match status" value="2"/>
</dbReference>
<reference evidence="1 2" key="1">
    <citation type="submission" date="2015-10" db="EMBL/GenBank/DDBJ databases">
        <title>Full genome of DAOMC 229536 Phialocephala scopiformis, a fungal endophyte of spruce producing the potent anti-insectan compound rugulosin.</title>
        <authorList>
            <consortium name="DOE Joint Genome Institute"/>
            <person name="Walker A.K."/>
            <person name="Frasz S.L."/>
            <person name="Seifert K.A."/>
            <person name="Miller J.D."/>
            <person name="Mondo S.J."/>
            <person name="Labutti K."/>
            <person name="Lipzen A."/>
            <person name="Dockter R."/>
            <person name="Kennedy M."/>
            <person name="Grigoriev I.V."/>
            <person name="Spatafora J.W."/>
        </authorList>
    </citation>
    <scope>NUCLEOTIDE SEQUENCE [LARGE SCALE GENOMIC DNA]</scope>
    <source>
        <strain evidence="1 2">CBS 120377</strain>
    </source>
</reference>
<evidence type="ECO:0000313" key="2">
    <source>
        <dbReference type="Proteomes" id="UP000070700"/>
    </source>
</evidence>
<dbReference type="CDD" id="cd10170">
    <property type="entry name" value="ASKHA_NBD_HSP70"/>
    <property type="match status" value="1"/>
</dbReference>
<gene>
    <name evidence="1" type="ORF">LY89DRAFT_274643</name>
</gene>
<proteinExistence type="predicted"/>
<dbReference type="InterPro" id="IPR043129">
    <property type="entry name" value="ATPase_NBD"/>
</dbReference>
<dbReference type="Proteomes" id="UP000070700">
    <property type="component" value="Unassembled WGS sequence"/>
</dbReference>
<dbReference type="KEGG" id="psco:LY89DRAFT_274643"/>
<dbReference type="InParanoid" id="A0A132BB67"/>
<dbReference type="PANTHER" id="PTHR14187:SF5">
    <property type="entry name" value="HEAT SHOCK 70 KDA PROTEIN 12A"/>
    <property type="match status" value="1"/>
</dbReference>
<dbReference type="PANTHER" id="PTHR14187">
    <property type="entry name" value="ALPHA KINASE/ELONGATION FACTOR 2 KINASE"/>
    <property type="match status" value="1"/>
</dbReference>
<dbReference type="OrthoDB" id="2963168at2759"/>
<sequence length="541" mass="61324">MSQPAISSTSAVQQTSSAPSRDRLVIAIDYGTIDTAVAFGLTQTDIANLDELEVVEKWPAGLSSRVPSAISYSPTADMSQQQWGFSVSEDAIVYTRTKLDLDISSKEHMLGRISDFLDGASDLRFEAVLRARGYPEHSWKDAQDMVSDYFRQVFHVVFEELAYMGGHLAQVAVDIVITTPAQQWSYKGENSLFRAVREAGFNNESFPSLGDTIIVAESDAAAIWSIRNMREQQGNESFKQGECFIFCDCGYDIVESTTYRIKCLEPTLQIEAINELKITQGGGKHIYQNFEKWLQGVIGERCFRRLDPRYDQCFRAKETWPKGMRQLAERFDQKLRCRPSDDKTFHIDLPPPLHHLSCADNVVAGELKITSKELKSFMNSWVTSIINLIEGQIQQTNEGNDRITNILLVGDYSDVLHLQNEIDLVMRSKNIKLHRPWLRWGHTATAQGAVVYGIEKSHRSDLCIAESSPRHYGLLLDDGPVVNTTPVHRAGTFTYLIQKDDLLFSDRVVTKEKSFAIKLHPEKEKVAMMNLSFRHCQIRKR</sequence>
<evidence type="ECO:0000313" key="1">
    <source>
        <dbReference type="EMBL" id="KUJ09631.1"/>
    </source>
</evidence>
<dbReference type="GeneID" id="28816122"/>
<dbReference type="EMBL" id="KQ947431">
    <property type="protein sequence ID" value="KUJ09631.1"/>
    <property type="molecule type" value="Genomic_DNA"/>
</dbReference>
<dbReference type="Gene3D" id="3.90.640.10">
    <property type="entry name" value="Actin, Chain A, domain 4"/>
    <property type="match status" value="1"/>
</dbReference>
<dbReference type="STRING" id="149040.A0A132BB67"/>
<organism evidence="1 2">
    <name type="scientific">Mollisia scopiformis</name>
    <name type="common">Conifer needle endophyte fungus</name>
    <name type="synonym">Phialocephala scopiformis</name>
    <dbReference type="NCBI Taxonomy" id="149040"/>
    <lineage>
        <taxon>Eukaryota</taxon>
        <taxon>Fungi</taxon>
        <taxon>Dikarya</taxon>
        <taxon>Ascomycota</taxon>
        <taxon>Pezizomycotina</taxon>
        <taxon>Leotiomycetes</taxon>
        <taxon>Helotiales</taxon>
        <taxon>Mollisiaceae</taxon>
        <taxon>Mollisia</taxon>
    </lineage>
</organism>
<accession>A0A132BB67</accession>
<name>A0A132BB67_MOLSC</name>
<keyword evidence="2" id="KW-1185">Reference proteome</keyword>